<feature type="signal peptide" evidence="1">
    <location>
        <begin position="1"/>
        <end position="21"/>
    </location>
</feature>
<name>A0ABX8XCF8_SHEPU</name>
<dbReference type="Gene3D" id="3.40.190.10">
    <property type="entry name" value="Periplasmic binding protein-like II"/>
    <property type="match status" value="2"/>
</dbReference>
<dbReference type="RefSeq" id="WP_025008319.1">
    <property type="nucleotide sequence ID" value="NZ_BMPK01000011.1"/>
</dbReference>
<protein>
    <submittedName>
        <fullName evidence="2">ABC transporter substrate-binding protein</fullName>
    </submittedName>
</protein>
<dbReference type="Proteomes" id="UP000827084">
    <property type="component" value="Chromosome"/>
</dbReference>
<evidence type="ECO:0000313" key="3">
    <source>
        <dbReference type="Proteomes" id="UP000827084"/>
    </source>
</evidence>
<dbReference type="EMBL" id="CP080635">
    <property type="protein sequence ID" value="QYX72933.1"/>
    <property type="molecule type" value="Genomic_DNA"/>
</dbReference>
<sequence length="244" mass="27572">MKRFLAIFYLCLAALSSAAAANPVVVNVVTSTWEGYANPDGTGYYFDILQRVFPASQWQLNVQFIPFARTLYLIEHQRADMALSVYPGDIKHSLLSDNPVEIDSIDAAVTPEIAASWVGIESLSHKKVQAMLAYRYNMLTSVPMYYEESSNMLTMLNSLNAGRIDAVLDYQKDILALVPRLKSPKNFNIIQGVIKAEAYFAFADTDKGMMLKQHFDREHKRLIDSGEQERLHLETIEKLKANNN</sequence>
<reference evidence="2 3" key="1">
    <citation type="submission" date="2021-08" db="EMBL/GenBank/DDBJ databases">
        <title>Shewanella putrefaciens YZ-J, complete genome.</title>
        <authorList>
            <person name="Yi Z."/>
        </authorList>
    </citation>
    <scope>NUCLEOTIDE SEQUENCE [LARGE SCALE GENOMIC DNA]</scope>
    <source>
        <strain evidence="2 3">YZ-J</strain>
    </source>
</reference>
<feature type="chain" id="PRO_5047427998" evidence="1">
    <location>
        <begin position="22"/>
        <end position="244"/>
    </location>
</feature>
<dbReference type="GeneID" id="67441676"/>
<proteinExistence type="predicted"/>
<accession>A0ABX8XCF8</accession>
<dbReference type="SUPFAM" id="SSF53850">
    <property type="entry name" value="Periplasmic binding protein-like II"/>
    <property type="match status" value="1"/>
</dbReference>
<evidence type="ECO:0000313" key="2">
    <source>
        <dbReference type="EMBL" id="QYX72933.1"/>
    </source>
</evidence>
<evidence type="ECO:0000256" key="1">
    <source>
        <dbReference type="SAM" id="SignalP"/>
    </source>
</evidence>
<organism evidence="2 3">
    <name type="scientific">Shewanella putrefaciens</name>
    <name type="common">Pseudomonas putrefaciens</name>
    <dbReference type="NCBI Taxonomy" id="24"/>
    <lineage>
        <taxon>Bacteria</taxon>
        <taxon>Pseudomonadati</taxon>
        <taxon>Pseudomonadota</taxon>
        <taxon>Gammaproteobacteria</taxon>
        <taxon>Alteromonadales</taxon>
        <taxon>Shewanellaceae</taxon>
        <taxon>Shewanella</taxon>
    </lineage>
</organism>
<gene>
    <name evidence="2" type="ORF">K3G22_00420</name>
</gene>
<keyword evidence="3" id="KW-1185">Reference proteome</keyword>
<keyword evidence="1" id="KW-0732">Signal</keyword>